<comment type="caution">
    <text evidence="2">The sequence shown here is derived from an EMBL/GenBank/DDBJ whole genome shotgun (WGS) entry which is preliminary data.</text>
</comment>
<feature type="chain" id="PRO_5040484685" evidence="1">
    <location>
        <begin position="17"/>
        <end position="174"/>
    </location>
</feature>
<proteinExistence type="predicted"/>
<dbReference type="OrthoDB" id="5390143at2759"/>
<keyword evidence="3" id="KW-1185">Reference proteome</keyword>
<name>A0A9P9E6F7_9HYPO</name>
<evidence type="ECO:0000313" key="3">
    <source>
        <dbReference type="Proteomes" id="UP000717696"/>
    </source>
</evidence>
<dbReference type="EMBL" id="JAGMUU010000019">
    <property type="protein sequence ID" value="KAH7131647.1"/>
    <property type="molecule type" value="Genomic_DNA"/>
</dbReference>
<evidence type="ECO:0000256" key="1">
    <source>
        <dbReference type="SAM" id="SignalP"/>
    </source>
</evidence>
<accession>A0A9P9E6F7</accession>
<reference evidence="2" key="1">
    <citation type="journal article" date="2021" name="Nat. Commun.">
        <title>Genetic determinants of endophytism in the Arabidopsis root mycobiome.</title>
        <authorList>
            <person name="Mesny F."/>
            <person name="Miyauchi S."/>
            <person name="Thiergart T."/>
            <person name="Pickel B."/>
            <person name="Atanasova L."/>
            <person name="Karlsson M."/>
            <person name="Huettel B."/>
            <person name="Barry K.W."/>
            <person name="Haridas S."/>
            <person name="Chen C."/>
            <person name="Bauer D."/>
            <person name="Andreopoulos W."/>
            <person name="Pangilinan J."/>
            <person name="LaButti K."/>
            <person name="Riley R."/>
            <person name="Lipzen A."/>
            <person name="Clum A."/>
            <person name="Drula E."/>
            <person name="Henrissat B."/>
            <person name="Kohler A."/>
            <person name="Grigoriev I.V."/>
            <person name="Martin F.M."/>
            <person name="Hacquard S."/>
        </authorList>
    </citation>
    <scope>NUCLEOTIDE SEQUENCE</scope>
    <source>
        <strain evidence="2">MPI-CAGE-AT-0021</strain>
    </source>
</reference>
<feature type="signal peptide" evidence="1">
    <location>
        <begin position="1"/>
        <end position="16"/>
    </location>
</feature>
<gene>
    <name evidence="2" type="ORF">B0J13DRAFT_529625</name>
</gene>
<sequence length="174" mass="18410">MLFGLALAALIPTGQPLTVFDTPSGGGLSDSYADNPVYTVREDMNVIWNTDLDNTDFYVFLRCDFNVTVSPSVASTESTSTVAASVESTKTAVTLPVTSTVSTSTTVAAVETTETALPIATVAGIARRGLHTWINSDARCFGFPILETLSSEKEIRLGSHTANTTLSFSTRSTS</sequence>
<protein>
    <submittedName>
        <fullName evidence="2">Uncharacterized protein</fullName>
    </submittedName>
</protein>
<dbReference type="AlphaFoldDB" id="A0A9P9E6F7"/>
<keyword evidence="1" id="KW-0732">Signal</keyword>
<dbReference type="Proteomes" id="UP000717696">
    <property type="component" value="Unassembled WGS sequence"/>
</dbReference>
<evidence type="ECO:0000313" key="2">
    <source>
        <dbReference type="EMBL" id="KAH7131647.1"/>
    </source>
</evidence>
<organism evidence="2 3">
    <name type="scientific">Dactylonectria estremocensis</name>
    <dbReference type="NCBI Taxonomy" id="1079267"/>
    <lineage>
        <taxon>Eukaryota</taxon>
        <taxon>Fungi</taxon>
        <taxon>Dikarya</taxon>
        <taxon>Ascomycota</taxon>
        <taxon>Pezizomycotina</taxon>
        <taxon>Sordariomycetes</taxon>
        <taxon>Hypocreomycetidae</taxon>
        <taxon>Hypocreales</taxon>
        <taxon>Nectriaceae</taxon>
        <taxon>Dactylonectria</taxon>
    </lineage>
</organism>